<dbReference type="InterPro" id="IPR053139">
    <property type="entry name" value="Surface_bspA-like"/>
</dbReference>
<dbReference type="Pfam" id="PF13306">
    <property type="entry name" value="LRR_5"/>
    <property type="match status" value="3"/>
</dbReference>
<dbReference type="PANTHER" id="PTHR45661:SF3">
    <property type="entry name" value="IG-LIKE DOMAIN-CONTAINING PROTEIN"/>
    <property type="match status" value="1"/>
</dbReference>
<evidence type="ECO:0000256" key="1">
    <source>
        <dbReference type="SAM" id="SignalP"/>
    </source>
</evidence>
<dbReference type="EMBL" id="JACHFQ010000005">
    <property type="protein sequence ID" value="MBB5226488.1"/>
    <property type="molecule type" value="Genomic_DNA"/>
</dbReference>
<dbReference type="InterPro" id="IPR026906">
    <property type="entry name" value="LRR_5"/>
</dbReference>
<dbReference type="AlphaFoldDB" id="A0A7W8LMN2"/>
<keyword evidence="3" id="KW-1185">Reference proteome</keyword>
<dbReference type="RefSeq" id="WP_184659790.1">
    <property type="nucleotide sequence ID" value="NZ_CP031518.1"/>
</dbReference>
<dbReference type="Proteomes" id="UP000518887">
    <property type="component" value="Unassembled WGS sequence"/>
</dbReference>
<dbReference type="SUPFAM" id="SSF52058">
    <property type="entry name" value="L domain-like"/>
    <property type="match status" value="1"/>
</dbReference>
<organism evidence="2 3">
    <name type="scientific">Treponema ruminis</name>
    <dbReference type="NCBI Taxonomy" id="744515"/>
    <lineage>
        <taxon>Bacteria</taxon>
        <taxon>Pseudomonadati</taxon>
        <taxon>Spirochaetota</taxon>
        <taxon>Spirochaetia</taxon>
        <taxon>Spirochaetales</taxon>
        <taxon>Treponemataceae</taxon>
        <taxon>Treponema</taxon>
    </lineage>
</organism>
<feature type="chain" id="PRO_5030860487" description="Leucine rich repeat-containing protein" evidence="1">
    <location>
        <begin position="29"/>
        <end position="849"/>
    </location>
</feature>
<keyword evidence="1" id="KW-0732">Signal</keyword>
<feature type="signal peptide" evidence="1">
    <location>
        <begin position="1"/>
        <end position="28"/>
    </location>
</feature>
<evidence type="ECO:0000313" key="3">
    <source>
        <dbReference type="Proteomes" id="UP000518887"/>
    </source>
</evidence>
<gene>
    <name evidence="2" type="ORF">HNP76_001861</name>
</gene>
<reference evidence="2 3" key="1">
    <citation type="submission" date="2020-08" db="EMBL/GenBank/DDBJ databases">
        <title>Genomic Encyclopedia of Type Strains, Phase IV (KMG-IV): sequencing the most valuable type-strain genomes for metagenomic binning, comparative biology and taxonomic classification.</title>
        <authorList>
            <person name="Goeker M."/>
        </authorList>
    </citation>
    <scope>NUCLEOTIDE SEQUENCE [LARGE SCALE GENOMIC DNA]</scope>
    <source>
        <strain evidence="2 3">DSM 103462</strain>
    </source>
</reference>
<evidence type="ECO:0008006" key="4">
    <source>
        <dbReference type="Google" id="ProtNLM"/>
    </source>
</evidence>
<comment type="caution">
    <text evidence="2">The sequence shown here is derived from an EMBL/GenBank/DDBJ whole genome shotgun (WGS) entry which is preliminary data.</text>
</comment>
<protein>
    <recommendedName>
        <fullName evidence="4">Leucine rich repeat-containing protein</fullName>
    </recommendedName>
</protein>
<accession>A0A7W8LMN2</accession>
<evidence type="ECO:0000313" key="2">
    <source>
        <dbReference type="EMBL" id="MBB5226488.1"/>
    </source>
</evidence>
<dbReference type="Gene3D" id="3.80.10.10">
    <property type="entry name" value="Ribonuclease Inhibitor"/>
    <property type="match status" value="3"/>
</dbReference>
<dbReference type="InterPro" id="IPR032675">
    <property type="entry name" value="LRR_dom_sf"/>
</dbReference>
<proteinExistence type="predicted"/>
<sequence>MRKLTKKIFALLGSFALAAALISCGDIATGDETQNLSETQGKALVIVNIESGLRSATLLPSDLTEDKITEVVLRAKKVEDDPKRTADPSDGFDVYRVWTSSESQTAISQMKATTDIIVDIATYDFELLLYKSSGEGGSILCESAKLTQTMHLGNNTLNFAAKYVSDDSATGSLEVYFKFEKKDYVSDIRVKLMDFQEFTKTNMGEDDSGYVYAYRHSEASTDETFKELYSKTGLEPGDYVLFILVSEITPEVREVETSRLINVYQKLVRIAPFCKTFAEISLDDLNTDYTVSYVLPENCPKHKFSQSRYTRHYPLILPSKDDMKWPFHKFIGWYVNENYEGEPVYYIEQGTKGDKTFYAKFEEDSLLVIDDISTLDTLGEQLAAANEAGLKSVTVKITDKIPLDPLGENWMKDASVYNESSRNMEYKYTSNAFAQITSVLEGFMKSSSTSDSGEYNGMKIELDLTETGISYLPTYAFSFRSLRGDSSDWRDADFGCLTGLKLPDTVTAILQGALQGTDITSFEVPANVTGIGIDAFYRCSNLKSITIPAGVIEIGVEAFEGCNSLEVVDFAEESKCTSIGKWAFCECSNLKSITIPAGVTEIVDWVFAGCDNLEVVDFAKGSKCTAIGKGAFCDCSNLKSITIPAGVIEIGVEAFEGCNSLEVVDFAEGSKCTTIGEGAFSKCSNLKSITIPAGVSEIGEAAFEDCNSLEVVDFAEGSKCTVIGTNAFYGCSNLKSITIPAGVTEIGMSAFEDCNSLEVVDFAEGSKCTTIGERAFCECSNLKSITIPAGVTEIGNYAFDECENLTEINFAGTKEQWGSIKKGYNIFPATVKEIKCTDGETSYTYVGGK</sequence>
<dbReference type="PANTHER" id="PTHR45661">
    <property type="entry name" value="SURFACE ANTIGEN"/>
    <property type="match status" value="1"/>
</dbReference>
<name>A0A7W8LMN2_9SPIR</name>
<dbReference type="PROSITE" id="PS51257">
    <property type="entry name" value="PROKAR_LIPOPROTEIN"/>
    <property type="match status" value="1"/>
</dbReference>